<dbReference type="SUPFAM" id="SSF53474">
    <property type="entry name" value="alpha/beta-Hydrolases"/>
    <property type="match status" value="1"/>
</dbReference>
<dbReference type="Gene3D" id="3.40.50.1820">
    <property type="entry name" value="alpha/beta hydrolase"/>
    <property type="match status" value="1"/>
</dbReference>
<dbReference type="GO" id="GO:0016787">
    <property type="term" value="F:hydrolase activity"/>
    <property type="evidence" value="ECO:0007669"/>
    <property type="project" value="UniProtKB-ARBA"/>
</dbReference>
<dbReference type="InterPro" id="IPR000073">
    <property type="entry name" value="AB_hydrolase_1"/>
</dbReference>
<accession>A0AAV6JBL7</accession>
<dbReference type="AlphaFoldDB" id="A0AAV6JBL7"/>
<dbReference type="PANTHER" id="PTHR43689">
    <property type="entry name" value="HYDROLASE"/>
    <property type="match status" value="1"/>
</dbReference>
<evidence type="ECO:0000313" key="3">
    <source>
        <dbReference type="Proteomes" id="UP000823749"/>
    </source>
</evidence>
<dbReference type="PANTHER" id="PTHR43689:SF14">
    <property type="entry name" value="LYSOPHOSPHOLIPASE BODYGUARD 4-RELATED"/>
    <property type="match status" value="1"/>
</dbReference>
<organism evidence="2 3">
    <name type="scientific">Rhododendron griersonianum</name>
    <dbReference type="NCBI Taxonomy" id="479676"/>
    <lineage>
        <taxon>Eukaryota</taxon>
        <taxon>Viridiplantae</taxon>
        <taxon>Streptophyta</taxon>
        <taxon>Embryophyta</taxon>
        <taxon>Tracheophyta</taxon>
        <taxon>Spermatophyta</taxon>
        <taxon>Magnoliopsida</taxon>
        <taxon>eudicotyledons</taxon>
        <taxon>Gunneridae</taxon>
        <taxon>Pentapetalae</taxon>
        <taxon>asterids</taxon>
        <taxon>Ericales</taxon>
        <taxon>Ericaceae</taxon>
        <taxon>Ericoideae</taxon>
        <taxon>Rhodoreae</taxon>
        <taxon>Rhododendron</taxon>
    </lineage>
</organism>
<reference evidence="2" key="1">
    <citation type="submission" date="2020-08" db="EMBL/GenBank/DDBJ databases">
        <title>Plant Genome Project.</title>
        <authorList>
            <person name="Zhang R.-G."/>
        </authorList>
    </citation>
    <scope>NUCLEOTIDE SEQUENCE</scope>
    <source>
        <strain evidence="2">WSP0</strain>
        <tissue evidence="2">Leaf</tissue>
    </source>
</reference>
<keyword evidence="3" id="KW-1185">Reference proteome</keyword>
<protein>
    <recommendedName>
        <fullName evidence="1">AB hydrolase-1 domain-containing protein</fullName>
    </recommendedName>
</protein>
<feature type="domain" description="AB hydrolase-1" evidence="1">
    <location>
        <begin position="192"/>
        <end position="303"/>
    </location>
</feature>
<evidence type="ECO:0000313" key="2">
    <source>
        <dbReference type="EMBL" id="KAG5537242.1"/>
    </source>
</evidence>
<dbReference type="InterPro" id="IPR029058">
    <property type="entry name" value="AB_hydrolase_fold"/>
</dbReference>
<proteinExistence type="predicted"/>
<dbReference type="PRINTS" id="PR00111">
    <property type="entry name" value="ABHYDROLASE"/>
</dbReference>
<dbReference type="Pfam" id="PF00561">
    <property type="entry name" value="Abhydrolase_1"/>
    <property type="match status" value="1"/>
</dbReference>
<dbReference type="EMBL" id="JACTNZ010000008">
    <property type="protein sequence ID" value="KAG5537242.1"/>
    <property type="molecule type" value="Genomic_DNA"/>
</dbReference>
<gene>
    <name evidence="2" type="ORF">RHGRI_024628</name>
</gene>
<evidence type="ECO:0000259" key="1">
    <source>
        <dbReference type="Pfam" id="PF00561"/>
    </source>
</evidence>
<sequence length="476" mass="53487">MTVPIVSPIFSGKTAEFLVSAMSSIVFLFLDFLDILLCVFFKIVDEFFEGNAGPCYCHNRGEGRAGAIDERGSEVSETLYGRENVFREMGSVRFPRKSAGFVKNGGGNGIVGNRWSDCGCESCVSWMSIGDQRLHVVVKQPSKDVFSPVEECWIAIEFVFPLVALEVAHVVVLIRFTDAFGSDCSSRPTENVIFLHGFLSSSLIWTEMVFPNLSEPTKRNYRLFAVDLLGFGRSPKPRDCLYTLRDHLEMVEKSVIDAFQLSSFHLVAHSMGCIVAVALAAKHSKSVKSITLLAPPYFMSPKDGASLTALRGLADRKLWPPLLFGSAVMAWYEHLGRGVCFLFCRNHRAWEWILKLLTRRRDLHFMFTDMTKHTHHSAWHTMHNVICGGAKSMDEFLEALRDSKAKIHVIQGAQDHVVPVECSSNIKMKVPQAEVEIIANADHNTIILNREREFTQNLERIWASTADNKIAARMSF</sequence>
<dbReference type="Proteomes" id="UP000823749">
    <property type="component" value="Chromosome 8"/>
</dbReference>
<name>A0AAV6JBL7_9ERIC</name>
<comment type="caution">
    <text evidence="2">The sequence shown here is derived from an EMBL/GenBank/DDBJ whole genome shotgun (WGS) entry which is preliminary data.</text>
</comment>